<comment type="caution">
    <text evidence="1">The sequence shown here is derived from an EMBL/GenBank/DDBJ whole genome shotgun (WGS) entry which is preliminary data.</text>
</comment>
<evidence type="ECO:0000313" key="2">
    <source>
        <dbReference type="Proteomes" id="UP001174867"/>
    </source>
</evidence>
<gene>
    <name evidence="1" type="ORF">Q0A17_12840</name>
</gene>
<keyword evidence="2" id="KW-1185">Reference proteome</keyword>
<dbReference type="RefSeq" id="WP_301699292.1">
    <property type="nucleotide sequence ID" value="NZ_JAUJYW010000005.1"/>
</dbReference>
<sequence length="82" mass="9122">MTEIRVTPVVAALIKRGLDLKPWLKKHFSGDWGDISETERTLNIRSLDNGDGHVLSVYHPDAKITLWITTKAGVTLVMLPLA</sequence>
<reference evidence="1 2" key="1">
    <citation type="submission" date="2023-07" db="EMBL/GenBank/DDBJ databases">
        <title>Citrobacter selenititolerans sp. nov., isolated from seleniferous soil.</title>
        <authorList>
            <person name="Zhang S."/>
            <person name="Li K."/>
            <person name="Peng J."/>
            <person name="Wang H."/>
            <person name="Sun J."/>
            <person name="Guo Y."/>
        </authorList>
    </citation>
    <scope>NUCLEOTIDE SEQUENCE [LARGE SCALE GENOMIC DNA]</scope>
    <source>
        <strain evidence="1 2">S2-9</strain>
    </source>
</reference>
<dbReference type="Proteomes" id="UP001174867">
    <property type="component" value="Unassembled WGS sequence"/>
</dbReference>
<organism evidence="1 2">
    <name type="scientific">Citrobacter enshiensis</name>
    <dbReference type="NCBI Taxonomy" id="2971264"/>
    <lineage>
        <taxon>Bacteria</taxon>
        <taxon>Pseudomonadati</taxon>
        <taxon>Pseudomonadota</taxon>
        <taxon>Gammaproteobacteria</taxon>
        <taxon>Enterobacterales</taxon>
        <taxon>Enterobacteriaceae</taxon>
        <taxon>Citrobacter</taxon>
    </lineage>
</organism>
<name>A0ABT8PY05_9ENTR</name>
<dbReference type="EMBL" id="JAUJYW010000005">
    <property type="protein sequence ID" value="MDN8600289.1"/>
    <property type="molecule type" value="Genomic_DNA"/>
</dbReference>
<accession>A0ABT8PY05</accession>
<evidence type="ECO:0000313" key="1">
    <source>
        <dbReference type="EMBL" id="MDN8600289.1"/>
    </source>
</evidence>
<proteinExistence type="predicted"/>
<protein>
    <submittedName>
        <fullName evidence="1">Uncharacterized protein</fullName>
    </submittedName>
</protein>